<proteinExistence type="predicted"/>
<dbReference type="KEGG" id="dzi:111307662"/>
<evidence type="ECO:0000313" key="1">
    <source>
        <dbReference type="Proteomes" id="UP000515121"/>
    </source>
</evidence>
<sequence>MDKITTRIKSWAARHLSYGGRLQLMQSVLFGMQNYWSRRFIMPKHVLKKRNQLCSSFFWKRREGSARGARVSRCAICFSKSEGGLGLKDIVSWNQACLMKNMQDIFIKAGPIWIAWLEAYVLKERSILQVPEQQNSSWNWRKLLQLR</sequence>
<name>A0A6P6A964_DURZI</name>
<keyword evidence="1" id="KW-1185">Reference proteome</keyword>
<gene>
    <name evidence="2" type="primary">LOC111307662</name>
</gene>
<dbReference type="Proteomes" id="UP000515121">
    <property type="component" value="Unplaced"/>
</dbReference>
<dbReference type="GeneID" id="111307662"/>
<dbReference type="PANTHER" id="PTHR33116:SF84">
    <property type="entry name" value="RNA-DIRECTED DNA POLYMERASE"/>
    <property type="match status" value="1"/>
</dbReference>
<protein>
    <submittedName>
        <fullName evidence="2">Uncharacterized protein LOC111307662</fullName>
    </submittedName>
</protein>
<evidence type="ECO:0000313" key="2">
    <source>
        <dbReference type="RefSeq" id="XP_022761474.1"/>
    </source>
</evidence>
<organism evidence="1 2">
    <name type="scientific">Durio zibethinus</name>
    <name type="common">Durian</name>
    <dbReference type="NCBI Taxonomy" id="66656"/>
    <lineage>
        <taxon>Eukaryota</taxon>
        <taxon>Viridiplantae</taxon>
        <taxon>Streptophyta</taxon>
        <taxon>Embryophyta</taxon>
        <taxon>Tracheophyta</taxon>
        <taxon>Spermatophyta</taxon>
        <taxon>Magnoliopsida</taxon>
        <taxon>eudicotyledons</taxon>
        <taxon>Gunneridae</taxon>
        <taxon>Pentapetalae</taxon>
        <taxon>rosids</taxon>
        <taxon>malvids</taxon>
        <taxon>Malvales</taxon>
        <taxon>Malvaceae</taxon>
        <taxon>Helicteroideae</taxon>
        <taxon>Durio</taxon>
    </lineage>
</organism>
<dbReference type="PANTHER" id="PTHR33116">
    <property type="entry name" value="REVERSE TRANSCRIPTASE ZINC-BINDING DOMAIN-CONTAINING PROTEIN-RELATED-RELATED"/>
    <property type="match status" value="1"/>
</dbReference>
<dbReference type="OrthoDB" id="1739308at2759"/>
<accession>A0A6P6A964</accession>
<dbReference type="RefSeq" id="XP_022761474.1">
    <property type="nucleotide sequence ID" value="XM_022905739.1"/>
</dbReference>
<reference evidence="2" key="1">
    <citation type="submission" date="2025-08" db="UniProtKB">
        <authorList>
            <consortium name="RefSeq"/>
        </authorList>
    </citation>
    <scope>IDENTIFICATION</scope>
    <source>
        <tissue evidence="2">Fruit stalk</tissue>
    </source>
</reference>
<dbReference type="AlphaFoldDB" id="A0A6P6A964"/>